<organism evidence="2 3">
    <name type="scientific">Luteipulveratus flavus</name>
    <dbReference type="NCBI Taxonomy" id="3031728"/>
    <lineage>
        <taxon>Bacteria</taxon>
        <taxon>Bacillati</taxon>
        <taxon>Actinomycetota</taxon>
        <taxon>Actinomycetes</taxon>
        <taxon>Micrococcales</taxon>
        <taxon>Dermacoccaceae</taxon>
        <taxon>Luteipulveratus</taxon>
    </lineage>
</organism>
<dbReference type="PANTHER" id="PTHR34821">
    <property type="entry name" value="INNER MEMBRANE PROTEIN YDCZ"/>
    <property type="match status" value="1"/>
</dbReference>
<sequence>MSSARSAALAGGVVSGALLAVQSRMNGALSVHSGQPVEAALWSFGSGLVVLSLMVLLVPRIRAGVREIGRAVRGGRLRWWQCIGGAAGGLLVAVQSWSVPLVGVAVFSIGVVGGQTLSALVVDRAGLGPAGVQHITPARVAAAALAVVGVVVSSTAHSGGHEVSLLPAAAAFAVGLLLAAQQAVNGRVNQVTGQPMSTTWQNFLVGLVVLLAVAGYQAAVSGGPWDLPTGSPWWAWFGGVLGIGVIGIMAWAVGEIGVLVFGLVSVAGQLMAALVLDLLDASTRDEVGGRLVLGLLITLVAAAGAGWAASRA</sequence>
<name>A0ABT6C2W1_9MICO</name>
<dbReference type="InterPro" id="IPR006750">
    <property type="entry name" value="YdcZ"/>
</dbReference>
<proteinExistence type="predicted"/>
<feature type="transmembrane region" description="Helical" evidence="1">
    <location>
        <begin position="79"/>
        <end position="98"/>
    </location>
</feature>
<dbReference type="RefSeq" id="WP_277190897.1">
    <property type="nucleotide sequence ID" value="NZ_JAROAV010000008.1"/>
</dbReference>
<reference evidence="2 3" key="1">
    <citation type="submission" date="2023-03" db="EMBL/GenBank/DDBJ databases">
        <title>YIM 133296 draft genome.</title>
        <authorList>
            <person name="Xiong L."/>
        </authorList>
    </citation>
    <scope>NUCLEOTIDE SEQUENCE [LARGE SCALE GENOMIC DNA]</scope>
    <source>
        <strain evidence="2 3">YIM 133296</strain>
    </source>
</reference>
<dbReference type="Pfam" id="PF04657">
    <property type="entry name" value="DMT_YdcZ"/>
    <property type="match status" value="2"/>
</dbReference>
<evidence type="ECO:0000256" key="1">
    <source>
        <dbReference type="SAM" id="Phobius"/>
    </source>
</evidence>
<keyword evidence="1" id="KW-0812">Transmembrane</keyword>
<feature type="transmembrane region" description="Helical" evidence="1">
    <location>
        <begin position="39"/>
        <end position="58"/>
    </location>
</feature>
<protein>
    <submittedName>
        <fullName evidence="2">DMT family transporter</fullName>
    </submittedName>
</protein>
<accession>A0ABT6C2W1</accession>
<feature type="transmembrane region" description="Helical" evidence="1">
    <location>
        <begin position="258"/>
        <end position="279"/>
    </location>
</feature>
<feature type="transmembrane region" description="Helical" evidence="1">
    <location>
        <begin position="291"/>
        <end position="309"/>
    </location>
</feature>
<feature type="transmembrane region" description="Helical" evidence="1">
    <location>
        <begin position="138"/>
        <end position="157"/>
    </location>
</feature>
<evidence type="ECO:0000313" key="2">
    <source>
        <dbReference type="EMBL" id="MDF8263108.1"/>
    </source>
</evidence>
<comment type="caution">
    <text evidence="2">The sequence shown here is derived from an EMBL/GenBank/DDBJ whole genome shotgun (WGS) entry which is preliminary data.</text>
</comment>
<feature type="transmembrane region" description="Helical" evidence="1">
    <location>
        <begin position="104"/>
        <end position="126"/>
    </location>
</feature>
<feature type="transmembrane region" description="Helical" evidence="1">
    <location>
        <begin position="163"/>
        <end position="180"/>
    </location>
</feature>
<feature type="transmembrane region" description="Helical" evidence="1">
    <location>
        <begin position="233"/>
        <end position="251"/>
    </location>
</feature>
<keyword evidence="1" id="KW-1133">Transmembrane helix</keyword>
<dbReference type="EMBL" id="JAROAV010000008">
    <property type="protein sequence ID" value="MDF8263108.1"/>
    <property type="molecule type" value="Genomic_DNA"/>
</dbReference>
<gene>
    <name evidence="2" type="ORF">P4R38_02460</name>
</gene>
<feature type="transmembrane region" description="Helical" evidence="1">
    <location>
        <begin position="200"/>
        <end position="221"/>
    </location>
</feature>
<keyword evidence="3" id="KW-1185">Reference proteome</keyword>
<dbReference type="PANTHER" id="PTHR34821:SF2">
    <property type="entry name" value="INNER MEMBRANE PROTEIN YDCZ"/>
    <property type="match status" value="1"/>
</dbReference>
<evidence type="ECO:0000313" key="3">
    <source>
        <dbReference type="Proteomes" id="UP001528912"/>
    </source>
</evidence>
<dbReference type="Proteomes" id="UP001528912">
    <property type="component" value="Unassembled WGS sequence"/>
</dbReference>
<keyword evidence="1" id="KW-0472">Membrane</keyword>